<dbReference type="EMBL" id="JARAOO010000009">
    <property type="protein sequence ID" value="KAJ7955983.1"/>
    <property type="molecule type" value="Genomic_DNA"/>
</dbReference>
<evidence type="ECO:0000313" key="2">
    <source>
        <dbReference type="Proteomes" id="UP001163823"/>
    </source>
</evidence>
<keyword evidence="2" id="KW-1185">Reference proteome</keyword>
<proteinExistence type="predicted"/>
<comment type="caution">
    <text evidence="1">The sequence shown here is derived from an EMBL/GenBank/DDBJ whole genome shotgun (WGS) entry which is preliminary data.</text>
</comment>
<protein>
    <submittedName>
        <fullName evidence="1">Rho guanine nucleotide exchange factor</fullName>
    </submittedName>
</protein>
<dbReference type="KEGG" id="qsa:O6P43_022489"/>
<dbReference type="PANTHER" id="PTHR33527">
    <property type="entry name" value="OS07G0274300 PROTEIN"/>
    <property type="match status" value="1"/>
</dbReference>
<gene>
    <name evidence="1" type="ORF">O6P43_022489</name>
</gene>
<sequence length="278" mass="31695">MASFSTFVSREEFNLFHKIDRDLYTILVTNLSRDPVEAMQILALWLWLERSGFSNVVKKILSLPYILVNEVADEAVTCLNSINNDQISSPSENNEIPLLQSLMRKEFTLQLLFENRLKAIEGVKKIMNEVCIRVVSDIMQQAILRNSGQQMVGMSISQNQWLGQNSGVGLGGGVDQNQPLTPEIDVPADDRTMFVTFSKGYPVYEWEVKEFLIRNYGDCVESLYMQEVQPNEQSLFARIVFHKASIIDGILRGRGKVKFTINGKHVWARKFVPKRAKS</sequence>
<dbReference type="AlphaFoldDB" id="A0AAD7LD85"/>
<dbReference type="PANTHER" id="PTHR33527:SF14">
    <property type="entry name" value="OS07G0274300 PROTEIN"/>
    <property type="match status" value="1"/>
</dbReference>
<dbReference type="Proteomes" id="UP001163823">
    <property type="component" value="Chromosome 9"/>
</dbReference>
<evidence type="ECO:0000313" key="1">
    <source>
        <dbReference type="EMBL" id="KAJ7955983.1"/>
    </source>
</evidence>
<organism evidence="1 2">
    <name type="scientific">Quillaja saponaria</name>
    <name type="common">Soap bark tree</name>
    <dbReference type="NCBI Taxonomy" id="32244"/>
    <lineage>
        <taxon>Eukaryota</taxon>
        <taxon>Viridiplantae</taxon>
        <taxon>Streptophyta</taxon>
        <taxon>Embryophyta</taxon>
        <taxon>Tracheophyta</taxon>
        <taxon>Spermatophyta</taxon>
        <taxon>Magnoliopsida</taxon>
        <taxon>eudicotyledons</taxon>
        <taxon>Gunneridae</taxon>
        <taxon>Pentapetalae</taxon>
        <taxon>rosids</taxon>
        <taxon>fabids</taxon>
        <taxon>Fabales</taxon>
        <taxon>Quillajaceae</taxon>
        <taxon>Quillaja</taxon>
    </lineage>
</organism>
<reference evidence="1" key="1">
    <citation type="journal article" date="2023" name="Science">
        <title>Elucidation of the pathway for biosynthesis of saponin adjuvants from the soapbark tree.</title>
        <authorList>
            <person name="Reed J."/>
            <person name="Orme A."/>
            <person name="El-Demerdash A."/>
            <person name="Owen C."/>
            <person name="Martin L.B.B."/>
            <person name="Misra R.C."/>
            <person name="Kikuchi S."/>
            <person name="Rejzek M."/>
            <person name="Martin A.C."/>
            <person name="Harkess A."/>
            <person name="Leebens-Mack J."/>
            <person name="Louveau T."/>
            <person name="Stephenson M.J."/>
            <person name="Osbourn A."/>
        </authorList>
    </citation>
    <scope>NUCLEOTIDE SEQUENCE</scope>
    <source>
        <strain evidence="1">S10</strain>
    </source>
</reference>
<name>A0AAD7LD85_QUISA</name>
<accession>A0AAD7LD85</accession>